<dbReference type="CDD" id="cd06225">
    <property type="entry name" value="HAMP"/>
    <property type="match status" value="1"/>
</dbReference>
<dbReference type="Gene3D" id="6.10.340.10">
    <property type="match status" value="1"/>
</dbReference>
<evidence type="ECO:0000256" key="10">
    <source>
        <dbReference type="ARBA" id="ARBA00022840"/>
    </source>
</evidence>
<keyword evidence="12" id="KW-0902">Two-component regulatory system</keyword>
<proteinExistence type="predicted"/>
<evidence type="ECO:0000256" key="8">
    <source>
        <dbReference type="ARBA" id="ARBA00022741"/>
    </source>
</evidence>
<evidence type="ECO:0000256" key="6">
    <source>
        <dbReference type="ARBA" id="ARBA00022679"/>
    </source>
</evidence>
<keyword evidence="8" id="KW-0547">Nucleotide-binding</keyword>
<dbReference type="Gene3D" id="1.10.287.130">
    <property type="match status" value="1"/>
</dbReference>
<dbReference type="Gene3D" id="3.30.565.10">
    <property type="entry name" value="Histidine kinase-like ATPase, C-terminal domain"/>
    <property type="match status" value="1"/>
</dbReference>
<dbReference type="SMART" id="SM00388">
    <property type="entry name" value="HisKA"/>
    <property type="match status" value="1"/>
</dbReference>
<feature type="transmembrane region" description="Helical" evidence="15">
    <location>
        <begin position="7"/>
        <end position="30"/>
    </location>
</feature>
<dbReference type="SUPFAM" id="SSF55874">
    <property type="entry name" value="ATPase domain of HSP90 chaperone/DNA topoisomerase II/histidine kinase"/>
    <property type="match status" value="1"/>
</dbReference>
<keyword evidence="10" id="KW-0067">ATP-binding</keyword>
<keyword evidence="5" id="KW-0597">Phosphoprotein</keyword>
<keyword evidence="4" id="KW-1003">Cell membrane</keyword>
<evidence type="ECO:0000313" key="19">
    <source>
        <dbReference type="Proteomes" id="UP001158045"/>
    </source>
</evidence>
<dbReference type="InterPro" id="IPR036097">
    <property type="entry name" value="HisK_dim/P_sf"/>
</dbReference>
<comment type="caution">
    <text evidence="18">The sequence shown here is derived from an EMBL/GenBank/DDBJ whole genome shotgun (WGS) entry which is preliminary data.</text>
</comment>
<evidence type="ECO:0000256" key="13">
    <source>
        <dbReference type="ARBA" id="ARBA00023136"/>
    </source>
</evidence>
<keyword evidence="6" id="KW-0808">Transferase</keyword>
<dbReference type="PROSITE" id="PS50109">
    <property type="entry name" value="HIS_KIN"/>
    <property type="match status" value="1"/>
</dbReference>
<dbReference type="InterPro" id="IPR005467">
    <property type="entry name" value="His_kinase_dom"/>
</dbReference>
<dbReference type="PANTHER" id="PTHR45528">
    <property type="entry name" value="SENSOR HISTIDINE KINASE CPXA"/>
    <property type="match status" value="1"/>
</dbReference>
<dbReference type="InterPro" id="IPR003594">
    <property type="entry name" value="HATPase_dom"/>
</dbReference>
<dbReference type="Pfam" id="PF00512">
    <property type="entry name" value="HisKA"/>
    <property type="match status" value="1"/>
</dbReference>
<keyword evidence="11 15" id="KW-1133">Transmembrane helix</keyword>
<sequence length="501" mass="57472">MNIRQKLFFQIGSLMLLFILLLFLANTFLLEPFYVQSEKRKLLSTYENLNAMHSEAIDSNTLYTLQLKSSTFIEIEVINETDGTIIIPKNPDYLSTTPSDREGPKPPPFERIIIEKEESVNQNLKYVWFEDPQKGTHFFMLSGYLDSGLHIEIRVPMTSINENVGFLNQFLLIAGVVILVVTIFSANIISKHFTTPILNMFAVTDNIKKLDFSSSCEVLANDELGKLAENINEMSYSLKNNLNQLEENNKELKIEIDERHRIDEQRKALLSNVSHELKTPLSLVQGYSEGLKLSLNKNPEKIAFYCDVIIDEAKKMDLLVSELLDINRIQFSDIPLYKESIVAKDFIDYILKKYEPMLKSNNIKLSYNFSITDLKSPIILSIDALRSEQIITNLMNNALAYVDEHQIIDITVALNQPPKNKKNDSTHLRIDLANSHPPVEPDELQNWWESFYKADKARTRENGGYGLGLSIIKAIQEADNNEYGVYYDEGMIHFYVDFDVA</sequence>
<keyword evidence="7 15" id="KW-0812">Transmembrane</keyword>
<evidence type="ECO:0000256" key="9">
    <source>
        <dbReference type="ARBA" id="ARBA00022777"/>
    </source>
</evidence>
<dbReference type="InterPro" id="IPR003660">
    <property type="entry name" value="HAMP_dom"/>
</dbReference>
<dbReference type="Pfam" id="PF02518">
    <property type="entry name" value="HATPase_c"/>
    <property type="match status" value="1"/>
</dbReference>
<evidence type="ECO:0000256" key="2">
    <source>
        <dbReference type="ARBA" id="ARBA00004651"/>
    </source>
</evidence>
<dbReference type="InterPro" id="IPR050398">
    <property type="entry name" value="HssS/ArlS-like"/>
</dbReference>
<dbReference type="PANTHER" id="PTHR45528:SF1">
    <property type="entry name" value="SENSOR HISTIDINE KINASE CPXA"/>
    <property type="match status" value="1"/>
</dbReference>
<evidence type="ECO:0000256" key="14">
    <source>
        <dbReference type="SAM" id="Coils"/>
    </source>
</evidence>
<dbReference type="CDD" id="cd00082">
    <property type="entry name" value="HisKA"/>
    <property type="match status" value="1"/>
</dbReference>
<reference evidence="18 19" key="1">
    <citation type="submission" date="2023-04" db="EMBL/GenBank/DDBJ databases">
        <title>Fusibacter bizertensis strain WBS, isolated from littoral bottom sediments of the Arctic seas - biochemical and genomic analysis.</title>
        <authorList>
            <person name="Brioukhanov A.L."/>
        </authorList>
    </citation>
    <scope>NUCLEOTIDE SEQUENCE [LARGE SCALE GENOMIC DNA]</scope>
    <source>
        <strain evidence="18 19">WBS</strain>
    </source>
</reference>
<organism evidence="18 19">
    <name type="scientific">Fusibacter bizertensis</name>
    <dbReference type="NCBI Taxonomy" id="1488331"/>
    <lineage>
        <taxon>Bacteria</taxon>
        <taxon>Bacillati</taxon>
        <taxon>Bacillota</taxon>
        <taxon>Clostridia</taxon>
        <taxon>Eubacteriales</taxon>
        <taxon>Eubacteriales Family XII. Incertae Sedis</taxon>
        <taxon>Fusibacter</taxon>
    </lineage>
</organism>
<evidence type="ECO:0000256" key="12">
    <source>
        <dbReference type="ARBA" id="ARBA00023012"/>
    </source>
</evidence>
<evidence type="ECO:0000313" key="18">
    <source>
        <dbReference type="EMBL" id="MDH8678109.1"/>
    </source>
</evidence>
<comment type="subcellular location">
    <subcellularLocation>
        <location evidence="2">Cell membrane</location>
        <topology evidence="2">Multi-pass membrane protein</topology>
    </subcellularLocation>
</comment>
<evidence type="ECO:0000256" key="5">
    <source>
        <dbReference type="ARBA" id="ARBA00022553"/>
    </source>
</evidence>
<feature type="domain" description="Histidine kinase" evidence="16">
    <location>
        <begin position="272"/>
        <end position="501"/>
    </location>
</feature>
<feature type="coiled-coil region" evidence="14">
    <location>
        <begin position="228"/>
        <end position="262"/>
    </location>
</feature>
<dbReference type="SUPFAM" id="SSF158472">
    <property type="entry name" value="HAMP domain-like"/>
    <property type="match status" value="1"/>
</dbReference>
<dbReference type="PROSITE" id="PS50885">
    <property type="entry name" value="HAMP"/>
    <property type="match status" value="1"/>
</dbReference>
<dbReference type="SUPFAM" id="SSF47384">
    <property type="entry name" value="Homodimeric domain of signal transducing histidine kinase"/>
    <property type="match status" value="1"/>
</dbReference>
<dbReference type="Proteomes" id="UP001158045">
    <property type="component" value="Unassembled WGS sequence"/>
</dbReference>
<keyword evidence="13 15" id="KW-0472">Membrane</keyword>
<gene>
    <name evidence="18" type="ORF">QE109_08115</name>
</gene>
<evidence type="ECO:0000259" key="17">
    <source>
        <dbReference type="PROSITE" id="PS50885"/>
    </source>
</evidence>
<dbReference type="InterPro" id="IPR003661">
    <property type="entry name" value="HisK_dim/P_dom"/>
</dbReference>
<evidence type="ECO:0000256" key="11">
    <source>
        <dbReference type="ARBA" id="ARBA00022989"/>
    </source>
</evidence>
<keyword evidence="14" id="KW-0175">Coiled coil</keyword>
<evidence type="ECO:0000256" key="3">
    <source>
        <dbReference type="ARBA" id="ARBA00012438"/>
    </source>
</evidence>
<feature type="transmembrane region" description="Helical" evidence="15">
    <location>
        <begin position="166"/>
        <end position="189"/>
    </location>
</feature>
<dbReference type="EC" id="2.7.13.3" evidence="3"/>
<name>A0ABT6NCG5_9FIRM</name>
<dbReference type="SMART" id="SM00304">
    <property type="entry name" value="HAMP"/>
    <property type="match status" value="1"/>
</dbReference>
<evidence type="ECO:0000256" key="1">
    <source>
        <dbReference type="ARBA" id="ARBA00000085"/>
    </source>
</evidence>
<feature type="domain" description="HAMP" evidence="17">
    <location>
        <begin position="191"/>
        <end position="243"/>
    </location>
</feature>
<accession>A0ABT6NCG5</accession>
<protein>
    <recommendedName>
        <fullName evidence="3">histidine kinase</fullName>
        <ecNumber evidence="3">2.7.13.3</ecNumber>
    </recommendedName>
</protein>
<evidence type="ECO:0000259" key="16">
    <source>
        <dbReference type="PROSITE" id="PS50109"/>
    </source>
</evidence>
<dbReference type="GO" id="GO:0016301">
    <property type="term" value="F:kinase activity"/>
    <property type="evidence" value="ECO:0007669"/>
    <property type="project" value="UniProtKB-KW"/>
</dbReference>
<dbReference type="RefSeq" id="WP_281093936.1">
    <property type="nucleotide sequence ID" value="NZ_JARYZI010000004.1"/>
</dbReference>
<evidence type="ECO:0000256" key="7">
    <source>
        <dbReference type="ARBA" id="ARBA00022692"/>
    </source>
</evidence>
<keyword evidence="19" id="KW-1185">Reference proteome</keyword>
<dbReference type="InterPro" id="IPR036890">
    <property type="entry name" value="HATPase_C_sf"/>
</dbReference>
<evidence type="ECO:0000256" key="4">
    <source>
        <dbReference type="ARBA" id="ARBA00022475"/>
    </source>
</evidence>
<keyword evidence="9 18" id="KW-0418">Kinase</keyword>
<dbReference type="SMART" id="SM00387">
    <property type="entry name" value="HATPase_c"/>
    <property type="match status" value="1"/>
</dbReference>
<comment type="catalytic activity">
    <reaction evidence="1">
        <text>ATP + protein L-histidine = ADP + protein N-phospho-L-histidine.</text>
        <dbReference type="EC" id="2.7.13.3"/>
    </reaction>
</comment>
<evidence type="ECO:0000256" key="15">
    <source>
        <dbReference type="SAM" id="Phobius"/>
    </source>
</evidence>
<dbReference type="EMBL" id="JARYZI010000004">
    <property type="protein sequence ID" value="MDH8678109.1"/>
    <property type="molecule type" value="Genomic_DNA"/>
</dbReference>